<feature type="transmembrane region" description="Helical" evidence="6">
    <location>
        <begin position="284"/>
        <end position="304"/>
    </location>
</feature>
<accession>A0AAJ1VE84</accession>
<dbReference type="InterPro" id="IPR036259">
    <property type="entry name" value="MFS_trans_sf"/>
</dbReference>
<keyword evidence="4 6" id="KW-1133">Transmembrane helix</keyword>
<evidence type="ECO:0000256" key="2">
    <source>
        <dbReference type="ARBA" id="ARBA00022448"/>
    </source>
</evidence>
<dbReference type="PANTHER" id="PTHR42718">
    <property type="entry name" value="MAJOR FACILITATOR SUPERFAMILY MULTIDRUG TRANSPORTER MFSC"/>
    <property type="match status" value="1"/>
</dbReference>
<dbReference type="InterPro" id="IPR011701">
    <property type="entry name" value="MFS"/>
</dbReference>
<keyword evidence="2" id="KW-0813">Transport</keyword>
<dbReference type="GO" id="GO:0022857">
    <property type="term" value="F:transmembrane transporter activity"/>
    <property type="evidence" value="ECO:0007669"/>
    <property type="project" value="InterPro"/>
</dbReference>
<feature type="transmembrane region" description="Helical" evidence="6">
    <location>
        <begin position="496"/>
        <end position="516"/>
    </location>
</feature>
<feature type="domain" description="Major facilitator superfamily (MFS) profile" evidence="7">
    <location>
        <begin position="20"/>
        <end position="546"/>
    </location>
</feature>
<feature type="transmembrane region" description="Helical" evidence="6">
    <location>
        <begin position="215"/>
        <end position="231"/>
    </location>
</feature>
<evidence type="ECO:0000256" key="3">
    <source>
        <dbReference type="ARBA" id="ARBA00022692"/>
    </source>
</evidence>
<reference evidence="8" key="1">
    <citation type="submission" date="2023-06" db="EMBL/GenBank/DDBJ databases">
        <title>Comparative genomics of Bacillaceae isolates and their secondary metabolite potential.</title>
        <authorList>
            <person name="Song L."/>
            <person name="Nielsen L.J."/>
            <person name="Mohite O."/>
            <person name="Xu X."/>
            <person name="Weber T."/>
            <person name="Kovacs A.T."/>
        </authorList>
    </citation>
    <scope>NUCLEOTIDE SEQUENCE</scope>
    <source>
        <strain evidence="8">G1S1</strain>
    </source>
</reference>
<dbReference type="InterPro" id="IPR020846">
    <property type="entry name" value="MFS_dom"/>
</dbReference>
<dbReference type="Gene3D" id="1.20.1250.20">
    <property type="entry name" value="MFS general substrate transporter like domains"/>
    <property type="match status" value="1"/>
</dbReference>
<evidence type="ECO:0000256" key="6">
    <source>
        <dbReference type="SAM" id="Phobius"/>
    </source>
</evidence>
<evidence type="ECO:0000256" key="4">
    <source>
        <dbReference type="ARBA" id="ARBA00022989"/>
    </source>
</evidence>
<evidence type="ECO:0000256" key="1">
    <source>
        <dbReference type="ARBA" id="ARBA00004651"/>
    </source>
</evidence>
<evidence type="ECO:0000313" key="8">
    <source>
        <dbReference type="EMBL" id="MDM5284218.1"/>
    </source>
</evidence>
<dbReference type="Proteomes" id="UP001238973">
    <property type="component" value="Unassembled WGS sequence"/>
</dbReference>
<feature type="transmembrane region" description="Helical" evidence="6">
    <location>
        <begin position="374"/>
        <end position="400"/>
    </location>
</feature>
<dbReference type="Pfam" id="PF07690">
    <property type="entry name" value="MFS_1"/>
    <property type="match status" value="1"/>
</dbReference>
<sequence length="546" mass="60022">MNSQNNVLSGEIKKPLLPEYVLISILTLFSFGPQYFTSLSYILNQMVIQNGLNLSTHVMLLPSICSNLAFSLGLPFGRILPMKYGTRKIYLTFIFIFLGGTIINILCWGIIPLTIGRSLQGLGAGVLFLTILPLSLRSYPNKVRNLFILFAIGGLFGCSAVGAFVGSLSLSIFEWRWIFLLNILSSLICLIIGFRILPKTKPELNSGTMKHNMKGIFLFTLLILDLIFPLYNLQEHGFTSNQVWPFFVIALLLALLFIAVDFNAVDPFIPIRSLWSAKTVSGTIMALTAHIALIVAIAGANGFLRNILDPPFIYLTYFYLWFFVGFLASGIVCTLLYDKWGAGRLGMVGSIIIIMISIQWRSMGTEVSLTAINVQMACIGVGVSMVLLSGALGTALAGDIHKAVLRSSSLHSMRNLFGSIAGPVIGWFAYRMHAIHYEDVRGEISLLNPETNSEMAGLVRNYINNGHTLTEAKSMAYYSMVVNSQKGALLGAYHDLFTILLVLGIIMLLASIGKAVTGKGRSLVQKEQHILLPAPLEKTNKKGKYV</sequence>
<dbReference type="PROSITE" id="PS50850">
    <property type="entry name" value="MFS"/>
    <property type="match status" value="1"/>
</dbReference>
<dbReference type="GO" id="GO:0005886">
    <property type="term" value="C:plasma membrane"/>
    <property type="evidence" value="ECO:0007669"/>
    <property type="project" value="UniProtKB-SubCell"/>
</dbReference>
<dbReference type="SUPFAM" id="SSF103473">
    <property type="entry name" value="MFS general substrate transporter"/>
    <property type="match status" value="1"/>
</dbReference>
<feature type="transmembrane region" description="Helical" evidence="6">
    <location>
        <begin position="54"/>
        <end position="77"/>
    </location>
</feature>
<dbReference type="RefSeq" id="WP_289349832.1">
    <property type="nucleotide sequence ID" value="NZ_JAUCFI010000003.1"/>
</dbReference>
<keyword evidence="5 6" id="KW-0472">Membrane</keyword>
<gene>
    <name evidence="8" type="ORF">QUF85_13005</name>
</gene>
<comment type="caution">
    <text evidence="8">The sequence shown here is derived from an EMBL/GenBank/DDBJ whole genome shotgun (WGS) entry which is preliminary data.</text>
</comment>
<feature type="transmembrane region" description="Helical" evidence="6">
    <location>
        <begin position="316"/>
        <end position="337"/>
    </location>
</feature>
<evidence type="ECO:0000313" key="9">
    <source>
        <dbReference type="Proteomes" id="UP001238973"/>
    </source>
</evidence>
<protein>
    <submittedName>
        <fullName evidence="8">MFS transporter</fullName>
    </submittedName>
</protein>
<evidence type="ECO:0000256" key="5">
    <source>
        <dbReference type="ARBA" id="ARBA00023136"/>
    </source>
</evidence>
<feature type="transmembrane region" description="Helical" evidence="6">
    <location>
        <begin position="412"/>
        <end position="430"/>
    </location>
</feature>
<feature type="transmembrane region" description="Helical" evidence="6">
    <location>
        <begin position="175"/>
        <end position="194"/>
    </location>
</feature>
<dbReference type="EMBL" id="JAUCFI010000003">
    <property type="protein sequence ID" value="MDM5284218.1"/>
    <property type="molecule type" value="Genomic_DNA"/>
</dbReference>
<organism evidence="8 9">
    <name type="scientific">Peribacillus frigoritolerans</name>
    <dbReference type="NCBI Taxonomy" id="450367"/>
    <lineage>
        <taxon>Bacteria</taxon>
        <taxon>Bacillati</taxon>
        <taxon>Bacillota</taxon>
        <taxon>Bacilli</taxon>
        <taxon>Bacillales</taxon>
        <taxon>Bacillaceae</taxon>
        <taxon>Peribacillus</taxon>
    </lineage>
</organism>
<feature type="transmembrane region" description="Helical" evidence="6">
    <location>
        <begin position="89"/>
        <end position="111"/>
    </location>
</feature>
<dbReference type="AlphaFoldDB" id="A0AAJ1VE84"/>
<evidence type="ECO:0000259" key="7">
    <source>
        <dbReference type="PROSITE" id="PS50850"/>
    </source>
</evidence>
<dbReference type="PANTHER" id="PTHR42718:SF9">
    <property type="entry name" value="MAJOR FACILITATOR SUPERFAMILY MULTIDRUG TRANSPORTER MFSC"/>
    <property type="match status" value="1"/>
</dbReference>
<comment type="subcellular location">
    <subcellularLocation>
        <location evidence="1">Cell membrane</location>
        <topology evidence="1">Multi-pass membrane protein</topology>
    </subcellularLocation>
</comment>
<name>A0AAJ1VE84_9BACI</name>
<feature type="transmembrane region" description="Helical" evidence="6">
    <location>
        <begin position="117"/>
        <end position="134"/>
    </location>
</feature>
<feature type="transmembrane region" description="Helical" evidence="6">
    <location>
        <begin position="146"/>
        <end position="169"/>
    </location>
</feature>
<feature type="transmembrane region" description="Helical" evidence="6">
    <location>
        <begin position="243"/>
        <end position="264"/>
    </location>
</feature>
<keyword evidence="3 6" id="KW-0812">Transmembrane</keyword>
<feature type="transmembrane region" description="Helical" evidence="6">
    <location>
        <begin position="344"/>
        <end position="362"/>
    </location>
</feature>
<proteinExistence type="predicted"/>
<feature type="transmembrane region" description="Helical" evidence="6">
    <location>
        <begin position="20"/>
        <end position="42"/>
    </location>
</feature>